<dbReference type="PROSITE" id="PS51257">
    <property type="entry name" value="PROKAR_LIPOPROTEIN"/>
    <property type="match status" value="1"/>
</dbReference>
<keyword evidence="3" id="KW-1185">Reference proteome</keyword>
<organism evidence="2 3">
    <name type="scientific">Lacinutrix gracilariae</name>
    <dbReference type="NCBI Taxonomy" id="1747198"/>
    <lineage>
        <taxon>Bacteria</taxon>
        <taxon>Pseudomonadati</taxon>
        <taxon>Bacteroidota</taxon>
        <taxon>Flavobacteriia</taxon>
        <taxon>Flavobacteriales</taxon>
        <taxon>Flavobacteriaceae</taxon>
        <taxon>Lacinutrix</taxon>
    </lineage>
</organism>
<dbReference type="SUPFAM" id="SSF54534">
    <property type="entry name" value="FKBP-like"/>
    <property type="match status" value="1"/>
</dbReference>
<feature type="signal peptide" evidence="1">
    <location>
        <begin position="1"/>
        <end position="22"/>
    </location>
</feature>
<accession>A0ABW5K012</accession>
<dbReference type="Gene3D" id="3.10.50.40">
    <property type="match status" value="1"/>
</dbReference>
<feature type="chain" id="PRO_5045379874" evidence="1">
    <location>
        <begin position="23"/>
        <end position="351"/>
    </location>
</feature>
<dbReference type="EC" id="5.2.1.8" evidence="2"/>
<keyword evidence="1" id="KW-0732">Signal</keyword>
<name>A0ABW5K012_9FLAO</name>
<evidence type="ECO:0000256" key="1">
    <source>
        <dbReference type="SAM" id="SignalP"/>
    </source>
</evidence>
<dbReference type="EMBL" id="JBHULM010000009">
    <property type="protein sequence ID" value="MFD2542087.1"/>
    <property type="molecule type" value="Genomic_DNA"/>
</dbReference>
<evidence type="ECO:0000313" key="3">
    <source>
        <dbReference type="Proteomes" id="UP001597467"/>
    </source>
</evidence>
<dbReference type="Proteomes" id="UP001597467">
    <property type="component" value="Unassembled WGS sequence"/>
</dbReference>
<proteinExistence type="predicted"/>
<keyword evidence="2" id="KW-0413">Isomerase</keyword>
<reference evidence="3" key="1">
    <citation type="journal article" date="2019" name="Int. J. Syst. Evol. Microbiol.">
        <title>The Global Catalogue of Microorganisms (GCM) 10K type strain sequencing project: providing services to taxonomists for standard genome sequencing and annotation.</title>
        <authorList>
            <consortium name="The Broad Institute Genomics Platform"/>
            <consortium name="The Broad Institute Genome Sequencing Center for Infectious Disease"/>
            <person name="Wu L."/>
            <person name="Ma J."/>
        </authorList>
    </citation>
    <scope>NUCLEOTIDE SEQUENCE [LARGE SCALE GENOMIC DNA]</scope>
    <source>
        <strain evidence="3">KCTC 42808</strain>
    </source>
</reference>
<sequence>MKLRKIAIVAFALIIVIASCTPDDDITTADLRDRTEVYAEDLEEIETFLETHFYNYEDFDFTNPYSVANDDFEIVFTALSEDPTKTAIIDRPELKFKMVEDPLEEGLFYKMYYIEVRQGLGQDVHFIDRVYVTYEGSSTGGVIFDSVSNLQDFELTQVLSGGVVTGFREALLEFKTATSFTPNGDGTDLYHNHGIGAAFIPSGIGYFAQVLEDVSNYTPLIFKFNLFDRALLDHDGDGIPSFLEDLDEDLDVYDDDTNEDDAPNFFDSDDDGDGINTADEIELKSYPEEGMADFTTKEEAQAYFDANAVDGEVMIEIDYSNANANYTLYTFIAPDSNGNGIPDYLDATYPE</sequence>
<evidence type="ECO:0000313" key="2">
    <source>
        <dbReference type="EMBL" id="MFD2542087.1"/>
    </source>
</evidence>
<dbReference type="InterPro" id="IPR046357">
    <property type="entry name" value="PPIase_dom_sf"/>
</dbReference>
<dbReference type="RefSeq" id="WP_379902503.1">
    <property type="nucleotide sequence ID" value="NZ_JBHULM010000009.1"/>
</dbReference>
<dbReference type="GO" id="GO:0003755">
    <property type="term" value="F:peptidyl-prolyl cis-trans isomerase activity"/>
    <property type="evidence" value="ECO:0007669"/>
    <property type="project" value="UniProtKB-EC"/>
</dbReference>
<gene>
    <name evidence="2" type="ORF">ACFSSB_07120</name>
</gene>
<protein>
    <submittedName>
        <fullName evidence="2">FKBP-type peptidyl-prolyl cis-trans isomerase</fullName>
        <ecNumber evidence="2">5.2.1.8</ecNumber>
    </submittedName>
</protein>
<comment type="caution">
    <text evidence="2">The sequence shown here is derived from an EMBL/GenBank/DDBJ whole genome shotgun (WGS) entry which is preliminary data.</text>
</comment>